<dbReference type="InterPro" id="IPR035097">
    <property type="entry name" value="M29_N-terminal"/>
</dbReference>
<dbReference type="InterPro" id="IPR000787">
    <property type="entry name" value="Peptidase_M29"/>
</dbReference>
<dbReference type="EMBL" id="DSVL01000358">
    <property type="protein sequence ID" value="HFH30140.1"/>
    <property type="molecule type" value="Genomic_DNA"/>
</dbReference>
<evidence type="ECO:0000256" key="1">
    <source>
        <dbReference type="ARBA" id="ARBA00001941"/>
    </source>
</evidence>
<organism evidence="10">
    <name type="scientific">Gracilinema caldarium</name>
    <dbReference type="NCBI Taxonomy" id="215591"/>
    <lineage>
        <taxon>Bacteria</taxon>
        <taxon>Pseudomonadati</taxon>
        <taxon>Spirochaetota</taxon>
        <taxon>Spirochaetia</taxon>
        <taxon>Spirochaetales</taxon>
        <taxon>Breznakiellaceae</taxon>
        <taxon>Gracilinema</taxon>
    </lineage>
</organism>
<keyword evidence="8" id="KW-0378">Hydrolase</keyword>
<dbReference type="AlphaFoldDB" id="A0A7C3I2E3"/>
<comment type="similarity">
    <text evidence="4">Belongs to the peptidase M29 family.</text>
</comment>
<dbReference type="GO" id="GO:0046872">
    <property type="term" value="F:metal ion binding"/>
    <property type="evidence" value="ECO:0007669"/>
    <property type="project" value="UniProtKB-KW"/>
</dbReference>
<comment type="cofactor">
    <cofactor evidence="3">
        <name>Zn(2+)</name>
        <dbReference type="ChEBI" id="CHEBI:29105"/>
    </cofactor>
</comment>
<name>A0A7C3I2E3_9SPIR</name>
<reference evidence="10" key="1">
    <citation type="journal article" date="2020" name="mSystems">
        <title>Genome- and Community-Level Interaction Insights into Carbon Utilization and Element Cycling Functions of Hydrothermarchaeota in Hydrothermal Sediment.</title>
        <authorList>
            <person name="Zhou Z."/>
            <person name="Liu Y."/>
            <person name="Xu W."/>
            <person name="Pan J."/>
            <person name="Luo Z.H."/>
            <person name="Li M."/>
        </authorList>
    </citation>
    <scope>NUCLEOTIDE SEQUENCE [LARGE SCALE GENOMIC DNA]</scope>
    <source>
        <strain evidence="10">SpSt-503</strain>
    </source>
</reference>
<dbReference type="GO" id="GO:0006508">
    <property type="term" value="P:proteolysis"/>
    <property type="evidence" value="ECO:0007669"/>
    <property type="project" value="UniProtKB-KW"/>
</dbReference>
<comment type="caution">
    <text evidence="10">The sequence shown here is derived from an EMBL/GenBank/DDBJ whole genome shotgun (WGS) entry which is preliminary data.</text>
</comment>
<comment type="cofactor">
    <cofactor evidence="1">
        <name>Co(2+)</name>
        <dbReference type="ChEBI" id="CHEBI:48828"/>
    </cofactor>
</comment>
<gene>
    <name evidence="10" type="ORF">ENS59_11655</name>
</gene>
<dbReference type="InterPro" id="IPR052170">
    <property type="entry name" value="M29_Exopeptidase"/>
</dbReference>
<dbReference type="Gene3D" id="3.40.1830.10">
    <property type="entry name" value="Thermophilic metalloprotease (M29)"/>
    <property type="match status" value="1"/>
</dbReference>
<keyword evidence="5 10" id="KW-0031">Aminopeptidase</keyword>
<keyword evidence="7" id="KW-0479">Metal-binding</keyword>
<evidence type="ECO:0000256" key="6">
    <source>
        <dbReference type="ARBA" id="ARBA00022670"/>
    </source>
</evidence>
<evidence type="ECO:0000256" key="8">
    <source>
        <dbReference type="ARBA" id="ARBA00022801"/>
    </source>
</evidence>
<comment type="cofactor">
    <cofactor evidence="2">
        <name>Mg(2+)</name>
        <dbReference type="ChEBI" id="CHEBI:18420"/>
    </cofactor>
</comment>
<protein>
    <submittedName>
        <fullName evidence="10">Aminopeptidase</fullName>
    </submittedName>
</protein>
<dbReference type="GO" id="GO:0008237">
    <property type="term" value="F:metallopeptidase activity"/>
    <property type="evidence" value="ECO:0007669"/>
    <property type="project" value="UniProtKB-KW"/>
</dbReference>
<evidence type="ECO:0000256" key="4">
    <source>
        <dbReference type="ARBA" id="ARBA00008236"/>
    </source>
</evidence>
<dbReference type="PANTHER" id="PTHR34448">
    <property type="entry name" value="AMINOPEPTIDASE"/>
    <property type="match status" value="1"/>
</dbReference>
<dbReference type="PANTHER" id="PTHR34448:SF1">
    <property type="entry name" value="BLL6088 PROTEIN"/>
    <property type="match status" value="1"/>
</dbReference>
<keyword evidence="6" id="KW-0645">Protease</keyword>
<dbReference type="Pfam" id="PF02073">
    <property type="entry name" value="Peptidase_M29"/>
    <property type="match status" value="1"/>
</dbReference>
<evidence type="ECO:0000256" key="2">
    <source>
        <dbReference type="ARBA" id="ARBA00001946"/>
    </source>
</evidence>
<evidence type="ECO:0000313" key="10">
    <source>
        <dbReference type="EMBL" id="HFH30140.1"/>
    </source>
</evidence>
<evidence type="ECO:0000256" key="9">
    <source>
        <dbReference type="ARBA" id="ARBA00023049"/>
    </source>
</evidence>
<evidence type="ECO:0000256" key="7">
    <source>
        <dbReference type="ARBA" id="ARBA00022723"/>
    </source>
</evidence>
<keyword evidence="9" id="KW-0482">Metalloprotease</keyword>
<evidence type="ECO:0000256" key="3">
    <source>
        <dbReference type="ARBA" id="ARBA00001947"/>
    </source>
</evidence>
<evidence type="ECO:0000256" key="5">
    <source>
        <dbReference type="ARBA" id="ARBA00022438"/>
    </source>
</evidence>
<dbReference type="SUPFAM" id="SSF144052">
    <property type="entry name" value="Thermophilic metalloprotease-like"/>
    <property type="match status" value="1"/>
</dbReference>
<accession>A0A7C3I2E3</accession>
<proteinExistence type="inferred from homology"/>
<dbReference type="GO" id="GO:0004177">
    <property type="term" value="F:aminopeptidase activity"/>
    <property type="evidence" value="ECO:0007669"/>
    <property type="project" value="UniProtKB-KW"/>
</dbReference>
<sequence>MKDPRVQKLAQILVNYSLKLKAGEKVLIQNTNLEIDFVKELLNAVHDVGAIPFVQLSDKNLERTLFSRATEEQFKWQAKFERDRMKEMDAYIGFTSPRNVYAWSDMPAEKQDLYNRYITKLVHMEERVPNTRWVVLRYPSPAFAQMASMSEEAFEEFYFNVCTLDYQNMSKAMDPLVELMEKTDRVRIISPGTDLSFSIKGMPAIKCDGTMNIPDGEVYSAPIKDSVNGTISYNTPNDYQGFVYEHITFEFKNGKIVSATSNDTERINRILDIDEGARYVGEFAIGVNPYITQPMKETLFDEKIAGSIHFTPGNSYDDCDNGNKSALHWDLVLIQRPEWGGGEIWFDDRLIRKDGRFVIPELEGLNPENLIK</sequence>